<dbReference type="EMBL" id="CABFNP030000522">
    <property type="protein sequence ID" value="CAI6039667.1"/>
    <property type="molecule type" value="Genomic_DNA"/>
</dbReference>
<comment type="caution">
    <text evidence="1">The sequence shown here is derived from an EMBL/GenBank/DDBJ whole genome shotgun (WGS) entry which is preliminary data.</text>
</comment>
<dbReference type="AlphaFoldDB" id="A0AA35LRD4"/>
<name>A0AA35LRD4_9HYPO</name>
<organism evidence="1 2">
    <name type="scientific">Clonostachys chloroleuca</name>
    <dbReference type="NCBI Taxonomy" id="1926264"/>
    <lineage>
        <taxon>Eukaryota</taxon>
        <taxon>Fungi</taxon>
        <taxon>Dikarya</taxon>
        <taxon>Ascomycota</taxon>
        <taxon>Pezizomycotina</taxon>
        <taxon>Sordariomycetes</taxon>
        <taxon>Hypocreomycetidae</taxon>
        <taxon>Hypocreales</taxon>
        <taxon>Bionectriaceae</taxon>
        <taxon>Clonostachys</taxon>
    </lineage>
</organism>
<accession>A0AA35LRD4</accession>
<reference evidence="1" key="1">
    <citation type="submission" date="2023-01" db="EMBL/GenBank/DDBJ databases">
        <authorList>
            <person name="Piombo E."/>
        </authorList>
    </citation>
    <scope>NUCLEOTIDE SEQUENCE</scope>
</reference>
<keyword evidence="2" id="KW-1185">Reference proteome</keyword>
<protein>
    <submittedName>
        <fullName evidence="1">Uncharacterized protein</fullName>
    </submittedName>
</protein>
<evidence type="ECO:0000313" key="2">
    <source>
        <dbReference type="Proteomes" id="UP001160390"/>
    </source>
</evidence>
<sequence>MLKMSKPFFLRHPMALSESELMLSALLEGAKLSGMAWHSIQSFAQTGSAPSLDKLDHLDYQIVQCYSRKTGLECNW</sequence>
<gene>
    <name evidence="1" type="ORF">CCHLO57077_00017037</name>
</gene>
<evidence type="ECO:0000313" key="1">
    <source>
        <dbReference type="EMBL" id="CAI6039667.1"/>
    </source>
</evidence>
<proteinExistence type="predicted"/>
<feature type="non-terminal residue" evidence="1">
    <location>
        <position position="76"/>
    </location>
</feature>
<dbReference type="Proteomes" id="UP001160390">
    <property type="component" value="Unassembled WGS sequence"/>
</dbReference>